<name>A0ABY7HQ60_9GAMM</name>
<accession>A0ABY7HQ60</accession>
<organism evidence="1 2">
    <name type="scientific">Rouxiella chamberiensis</name>
    <dbReference type="NCBI Taxonomy" id="1513468"/>
    <lineage>
        <taxon>Bacteria</taxon>
        <taxon>Pseudomonadati</taxon>
        <taxon>Pseudomonadota</taxon>
        <taxon>Gammaproteobacteria</taxon>
        <taxon>Enterobacterales</taxon>
        <taxon>Yersiniaceae</taxon>
        <taxon>Rouxiella</taxon>
    </lineage>
</organism>
<reference evidence="1" key="1">
    <citation type="submission" date="2022-12" db="EMBL/GenBank/DDBJ databases">
        <title>Complete genome sequence of an Australian strain of Rouxiella badensis DAR84756 and resolution of the R. badensis DSM100043 and R. chamberiensis DSM28324 genomes.</title>
        <authorList>
            <person name="Paul S."/>
            <person name="Anderson P.J."/>
            <person name="Maynard G."/>
            <person name="Dyall-Smith M."/>
            <person name="Kudinha T."/>
        </authorList>
    </citation>
    <scope>NUCLEOTIDE SEQUENCE</scope>
    <source>
        <strain evidence="1">DSM 28324</strain>
    </source>
</reference>
<sequence length="84" mass="8939">MSNKAQNVFPYAFSNEGHDKILRAHQASACLAELLALAASNTQSSISLQGMSALFESLADQLDGAIGCSEMFQGEVKMGENDVE</sequence>
<gene>
    <name evidence="1" type="ORF">O1V66_01465</name>
</gene>
<dbReference type="Proteomes" id="UP001164712">
    <property type="component" value="Chromosome"/>
</dbReference>
<proteinExistence type="predicted"/>
<dbReference type="EMBL" id="CP114058">
    <property type="protein sequence ID" value="WAT01485.1"/>
    <property type="molecule type" value="Genomic_DNA"/>
</dbReference>
<evidence type="ECO:0000313" key="1">
    <source>
        <dbReference type="EMBL" id="WAT01485.1"/>
    </source>
</evidence>
<protein>
    <recommendedName>
        <fullName evidence="3">DUF3077 domain-containing protein</fullName>
    </recommendedName>
</protein>
<keyword evidence="2" id="KW-1185">Reference proteome</keyword>
<evidence type="ECO:0008006" key="3">
    <source>
        <dbReference type="Google" id="ProtNLM"/>
    </source>
</evidence>
<evidence type="ECO:0000313" key="2">
    <source>
        <dbReference type="Proteomes" id="UP001164712"/>
    </source>
</evidence>